<dbReference type="InterPro" id="IPR036936">
    <property type="entry name" value="CRIB_dom_sf"/>
</dbReference>
<keyword evidence="5" id="KW-1185">Reference proteome</keyword>
<evidence type="ECO:0000259" key="2">
    <source>
        <dbReference type="PROSITE" id="PS50108"/>
    </source>
</evidence>
<proteinExistence type="predicted"/>
<gene>
    <name evidence="4" type="ORF">EW026_g2870</name>
</gene>
<dbReference type="Gene3D" id="3.90.810.10">
    <property type="entry name" value="CRIB domain"/>
    <property type="match status" value="1"/>
</dbReference>
<name>A0A4S4KMJ0_9APHY</name>
<dbReference type="SUPFAM" id="SSF50729">
    <property type="entry name" value="PH domain-like"/>
    <property type="match status" value="1"/>
</dbReference>
<dbReference type="InterPro" id="IPR000697">
    <property type="entry name" value="WH1/EVH1_dom"/>
</dbReference>
<dbReference type="Proteomes" id="UP000309038">
    <property type="component" value="Unassembled WGS sequence"/>
</dbReference>
<dbReference type="SMART" id="SM00461">
    <property type="entry name" value="WH1"/>
    <property type="match status" value="1"/>
</dbReference>
<evidence type="ECO:0000313" key="4">
    <source>
        <dbReference type="EMBL" id="THG99493.1"/>
    </source>
</evidence>
<dbReference type="PROSITE" id="PS50108">
    <property type="entry name" value="CRIB"/>
    <property type="match status" value="1"/>
</dbReference>
<feature type="domain" description="WH1" evidence="3">
    <location>
        <begin position="13"/>
        <end position="139"/>
    </location>
</feature>
<dbReference type="CDD" id="cd01205">
    <property type="entry name" value="EVH1_WASP-like"/>
    <property type="match status" value="1"/>
</dbReference>
<dbReference type="InterPro" id="IPR033927">
    <property type="entry name" value="WASPfam_EVH1"/>
</dbReference>
<evidence type="ECO:0000256" key="1">
    <source>
        <dbReference type="SAM" id="MobiDB-lite"/>
    </source>
</evidence>
<dbReference type="PROSITE" id="PS50229">
    <property type="entry name" value="WH1"/>
    <property type="match status" value="1"/>
</dbReference>
<dbReference type="AlphaFoldDB" id="A0A4S4KMJ0"/>
<dbReference type="Pfam" id="PF00786">
    <property type="entry name" value="PBD"/>
    <property type="match status" value="1"/>
</dbReference>
<sequence length="243" mass="26571">MSDDTKRHLLACLPADSKIIATASARVYHAPFHGHSDDWVYSGLHGTLVFGRNRIAVHADKKLGSGPGTSFDQSSWFRLVDPIKGLVWLHQIPEIFDYSLDKPFFHIFSGKSRMFGFRFDEDTDAAKFLKKVTGNINVKAASLRKSKKLGSMKRLSTAMISPPSPGTFVHVAHVGFDAEGRVETSDDIDPGWTMMLEELRGYGINKSSIDGSRDFIEGFLAGAKASTPTKETPPSPGALVSTA</sequence>
<feature type="region of interest" description="Disordered" evidence="1">
    <location>
        <begin position="224"/>
        <end position="243"/>
    </location>
</feature>
<dbReference type="Gene3D" id="2.30.29.30">
    <property type="entry name" value="Pleckstrin-homology domain (PH domain)/Phosphotyrosine-binding domain (PTB)"/>
    <property type="match status" value="1"/>
</dbReference>
<dbReference type="InterPro" id="IPR000095">
    <property type="entry name" value="CRIB_dom"/>
</dbReference>
<evidence type="ECO:0000259" key="3">
    <source>
        <dbReference type="PROSITE" id="PS50229"/>
    </source>
</evidence>
<feature type="domain" description="CRIB" evidence="2">
    <location>
        <begin position="160"/>
        <end position="175"/>
    </location>
</feature>
<comment type="caution">
    <text evidence="4">The sequence shown here is derived from an EMBL/GenBank/DDBJ whole genome shotgun (WGS) entry which is preliminary data.</text>
</comment>
<protein>
    <submittedName>
        <fullName evidence="4">Uncharacterized protein</fullName>
    </submittedName>
</protein>
<evidence type="ECO:0000313" key="5">
    <source>
        <dbReference type="Proteomes" id="UP000309038"/>
    </source>
</evidence>
<dbReference type="InterPro" id="IPR011993">
    <property type="entry name" value="PH-like_dom_sf"/>
</dbReference>
<dbReference type="Pfam" id="PF00568">
    <property type="entry name" value="WH1"/>
    <property type="match status" value="1"/>
</dbReference>
<accession>A0A4S4KMJ0</accession>
<organism evidence="4 5">
    <name type="scientific">Hermanssonia centrifuga</name>
    <dbReference type="NCBI Taxonomy" id="98765"/>
    <lineage>
        <taxon>Eukaryota</taxon>
        <taxon>Fungi</taxon>
        <taxon>Dikarya</taxon>
        <taxon>Basidiomycota</taxon>
        <taxon>Agaricomycotina</taxon>
        <taxon>Agaricomycetes</taxon>
        <taxon>Polyporales</taxon>
        <taxon>Meruliaceae</taxon>
        <taxon>Hermanssonia</taxon>
    </lineage>
</organism>
<dbReference type="EMBL" id="SGPJ01000078">
    <property type="protein sequence ID" value="THG99493.1"/>
    <property type="molecule type" value="Genomic_DNA"/>
</dbReference>
<reference evidence="4 5" key="1">
    <citation type="submission" date="2019-02" db="EMBL/GenBank/DDBJ databases">
        <title>Genome sequencing of the rare red list fungi Phlebia centrifuga.</title>
        <authorList>
            <person name="Buettner E."/>
            <person name="Kellner H."/>
        </authorList>
    </citation>
    <scope>NUCLEOTIDE SEQUENCE [LARGE SCALE GENOMIC DNA]</scope>
    <source>
        <strain evidence="4 5">DSM 108282</strain>
    </source>
</reference>